<evidence type="ECO:0000313" key="1">
    <source>
        <dbReference type="EMBL" id="QEL19297.1"/>
    </source>
</evidence>
<keyword evidence="2" id="KW-1185">Reference proteome</keyword>
<dbReference type="AlphaFoldDB" id="A0A5C1AME2"/>
<protein>
    <submittedName>
        <fullName evidence="1">Uncharacterized protein</fullName>
    </submittedName>
</protein>
<sequence length="108" mass="12281">MCVSKVFIPTEWDATPYGDHWAFAYTTDTDEREDYDFTVEFHESAGEEEQRSVIRLLEMAPAMLESLQELTRIIEAFTYTTQLGRTQKKRLDRAKAAIAKATGKGLAA</sequence>
<dbReference type="KEGG" id="lrs:PX52LOC_06361"/>
<reference evidence="2" key="1">
    <citation type="submission" date="2019-08" db="EMBL/GenBank/DDBJ databases">
        <title>Limnoglobus roseus gen. nov., sp. nov., a novel freshwater planctomycete with a giant genome from the family Gemmataceae.</title>
        <authorList>
            <person name="Kulichevskaya I.S."/>
            <person name="Naumoff D.G."/>
            <person name="Miroshnikov K."/>
            <person name="Ivanova A."/>
            <person name="Philippov D.A."/>
            <person name="Hakobyan A."/>
            <person name="Rijpstra I.C."/>
            <person name="Sinninghe Damste J.S."/>
            <person name="Liesack W."/>
            <person name="Dedysh S.N."/>
        </authorList>
    </citation>
    <scope>NUCLEOTIDE SEQUENCE [LARGE SCALE GENOMIC DNA]</scope>
    <source>
        <strain evidence="2">PX52</strain>
    </source>
</reference>
<proteinExistence type="predicted"/>
<dbReference type="Proteomes" id="UP000324974">
    <property type="component" value="Chromosome"/>
</dbReference>
<dbReference type="RefSeq" id="WP_149113704.1">
    <property type="nucleotide sequence ID" value="NZ_CP042425.1"/>
</dbReference>
<evidence type="ECO:0000313" key="2">
    <source>
        <dbReference type="Proteomes" id="UP000324974"/>
    </source>
</evidence>
<dbReference type="EMBL" id="CP042425">
    <property type="protein sequence ID" value="QEL19297.1"/>
    <property type="molecule type" value="Genomic_DNA"/>
</dbReference>
<name>A0A5C1AME2_9BACT</name>
<gene>
    <name evidence="1" type="ORF">PX52LOC_06361</name>
</gene>
<organism evidence="1 2">
    <name type="scientific">Limnoglobus roseus</name>
    <dbReference type="NCBI Taxonomy" id="2598579"/>
    <lineage>
        <taxon>Bacteria</taxon>
        <taxon>Pseudomonadati</taxon>
        <taxon>Planctomycetota</taxon>
        <taxon>Planctomycetia</taxon>
        <taxon>Gemmatales</taxon>
        <taxon>Gemmataceae</taxon>
        <taxon>Limnoglobus</taxon>
    </lineage>
</organism>
<accession>A0A5C1AME2</accession>